<protein>
    <submittedName>
        <fullName evidence="4">TIGR01777 family oxidoreductase</fullName>
    </submittedName>
</protein>
<organism evidence="4 5">
    <name type="scientific">Nesterenkonia halobia</name>
    <dbReference type="NCBI Taxonomy" id="37922"/>
    <lineage>
        <taxon>Bacteria</taxon>
        <taxon>Bacillati</taxon>
        <taxon>Actinomycetota</taxon>
        <taxon>Actinomycetes</taxon>
        <taxon>Micrococcales</taxon>
        <taxon>Micrococcaceae</taxon>
        <taxon>Nesterenkonia</taxon>
    </lineage>
</organism>
<feature type="domain" description="NAD-dependent epimerase/dehydratase" evidence="2">
    <location>
        <begin position="203"/>
        <end position="427"/>
    </location>
</feature>
<comment type="caution">
    <text evidence="4">The sequence shown here is derived from an EMBL/GenBank/DDBJ whole genome shotgun (WGS) entry which is preliminary data.</text>
</comment>
<dbReference type="InterPro" id="IPR010099">
    <property type="entry name" value="SDR39U1"/>
</dbReference>
<keyword evidence="5" id="KW-1185">Reference proteome</keyword>
<evidence type="ECO:0000313" key="4">
    <source>
        <dbReference type="EMBL" id="GAA3280428.1"/>
    </source>
</evidence>
<dbReference type="InterPro" id="IPR001509">
    <property type="entry name" value="Epimerase_deHydtase"/>
</dbReference>
<sequence length="513" mass="54574">MPVVEITSRLPFRCEDVAAWLARPGTTTRLMPPFAGAVLQEPEGADGDAGEGAELVLALDVPGLLGTSATAAAGLLRLATGAAPPTRTSWRLRRHRGSDGGFVDVMDEGPMRSWRRDVRIGDDGAGTRIEETIAYQLPAAERIPRALRVRLHRIIEGELRRQAAFRDHQAAADLAFHAQHSRLPAQQDADPGSDRPAGPRVVAVSGASGMIGTQVCALLSGAGLEVRRLVRRSSPDGRDDEIPWDPTADELAAEAFDDVDAVVHLAGHPLAGRFTAEHKRRIEQSRVEGTRLVARRIAEAEQRAPRPDGPRALISGSAIGWYGATAADRPHEHDLLTEDLPAGADFLAGVCRRWEQEAEQAAAAGVRVATVRTGIVQSPTGGALAQLLPLVAAGVGGRLGDQQVQSWISLDDVAALIVHLVLTPQAAGPVNAVAPAPVTARRYARILADVLHRPAAVPVPSFGPRLLLGSEGAREMALADQRVSAARAEELGHAFRHRALDEALHHVLGRRTA</sequence>
<dbReference type="SUPFAM" id="SSF55961">
    <property type="entry name" value="Bet v1-like"/>
    <property type="match status" value="1"/>
</dbReference>
<gene>
    <name evidence="4" type="ORF">GCM10020260_04710</name>
</gene>
<dbReference type="Pfam" id="PF08338">
    <property type="entry name" value="DUF1731"/>
    <property type="match status" value="1"/>
</dbReference>
<evidence type="ECO:0000313" key="5">
    <source>
        <dbReference type="Proteomes" id="UP001501736"/>
    </source>
</evidence>
<dbReference type="Pfam" id="PF01370">
    <property type="entry name" value="Epimerase"/>
    <property type="match status" value="1"/>
</dbReference>
<dbReference type="SUPFAM" id="SSF51735">
    <property type="entry name" value="NAD(P)-binding Rossmann-fold domains"/>
    <property type="match status" value="1"/>
</dbReference>
<dbReference type="Gene3D" id="3.40.50.720">
    <property type="entry name" value="NAD(P)-binding Rossmann-like Domain"/>
    <property type="match status" value="1"/>
</dbReference>
<proteinExistence type="inferred from homology"/>
<dbReference type="InterPro" id="IPR036291">
    <property type="entry name" value="NAD(P)-bd_dom_sf"/>
</dbReference>
<accession>A0ABP6R9U0</accession>
<dbReference type="InterPro" id="IPR013549">
    <property type="entry name" value="DUF1731"/>
</dbReference>
<evidence type="ECO:0000256" key="1">
    <source>
        <dbReference type="ARBA" id="ARBA00009353"/>
    </source>
</evidence>
<name>A0ABP6R9U0_9MICC</name>
<dbReference type="RefSeq" id="WP_344717738.1">
    <property type="nucleotide sequence ID" value="NZ_BAAAYG010000002.1"/>
</dbReference>
<dbReference type="Gene3D" id="3.30.530.20">
    <property type="match status" value="1"/>
</dbReference>
<dbReference type="PANTHER" id="PTHR11092:SF0">
    <property type="entry name" value="EPIMERASE FAMILY PROTEIN SDR39U1"/>
    <property type="match status" value="1"/>
</dbReference>
<reference evidence="5" key="1">
    <citation type="journal article" date="2019" name="Int. J. Syst. Evol. Microbiol.">
        <title>The Global Catalogue of Microorganisms (GCM) 10K type strain sequencing project: providing services to taxonomists for standard genome sequencing and annotation.</title>
        <authorList>
            <consortium name="The Broad Institute Genomics Platform"/>
            <consortium name="The Broad Institute Genome Sequencing Center for Infectious Disease"/>
            <person name="Wu L."/>
            <person name="Ma J."/>
        </authorList>
    </citation>
    <scope>NUCLEOTIDE SEQUENCE [LARGE SCALE GENOMIC DNA]</scope>
    <source>
        <strain evidence="5">JCM 11483</strain>
    </source>
</reference>
<feature type="domain" description="DUF1731" evidence="3">
    <location>
        <begin position="459"/>
        <end position="507"/>
    </location>
</feature>
<dbReference type="InterPro" id="IPR023393">
    <property type="entry name" value="START-like_dom_sf"/>
</dbReference>
<dbReference type="NCBIfam" id="TIGR01777">
    <property type="entry name" value="yfcH"/>
    <property type="match status" value="1"/>
</dbReference>
<comment type="similarity">
    <text evidence="1">Belongs to the NAD(P)-dependent epimerase/dehydratase family. SDR39U1 subfamily.</text>
</comment>
<evidence type="ECO:0000259" key="3">
    <source>
        <dbReference type="Pfam" id="PF08338"/>
    </source>
</evidence>
<dbReference type="PANTHER" id="PTHR11092">
    <property type="entry name" value="SUGAR NUCLEOTIDE EPIMERASE RELATED"/>
    <property type="match status" value="1"/>
</dbReference>
<dbReference type="Proteomes" id="UP001501736">
    <property type="component" value="Unassembled WGS sequence"/>
</dbReference>
<dbReference type="EMBL" id="BAAAYG010000002">
    <property type="protein sequence ID" value="GAA3280428.1"/>
    <property type="molecule type" value="Genomic_DNA"/>
</dbReference>
<evidence type="ECO:0000259" key="2">
    <source>
        <dbReference type="Pfam" id="PF01370"/>
    </source>
</evidence>